<dbReference type="EMBL" id="PKMF04000601">
    <property type="protein sequence ID" value="KAK7824475.1"/>
    <property type="molecule type" value="Genomic_DNA"/>
</dbReference>
<feature type="transmembrane region" description="Helical" evidence="1">
    <location>
        <begin position="16"/>
        <end position="37"/>
    </location>
</feature>
<keyword evidence="3" id="KW-1185">Reference proteome</keyword>
<keyword evidence="1" id="KW-0472">Membrane</keyword>
<evidence type="ECO:0000313" key="3">
    <source>
        <dbReference type="Proteomes" id="UP000237347"/>
    </source>
</evidence>
<sequence length="99" mass="11083">MSGGIKLEWVKWCFRLAWYDCCIVIAVIIFVVVVFFISIKCIGKFGGVVNPEMEVTTISMKITFWVGEVLELSTKENTMMGLSCCEKDGICCKGLAKDQ</sequence>
<reference evidence="2 3" key="1">
    <citation type="journal article" date="2018" name="Sci. Data">
        <title>The draft genome sequence of cork oak.</title>
        <authorList>
            <person name="Ramos A.M."/>
            <person name="Usie A."/>
            <person name="Barbosa P."/>
            <person name="Barros P.M."/>
            <person name="Capote T."/>
            <person name="Chaves I."/>
            <person name="Simoes F."/>
            <person name="Abreu I."/>
            <person name="Carrasquinho I."/>
            <person name="Faro C."/>
            <person name="Guimaraes J.B."/>
            <person name="Mendonca D."/>
            <person name="Nobrega F."/>
            <person name="Rodrigues L."/>
            <person name="Saibo N.J.M."/>
            <person name="Varela M.C."/>
            <person name="Egas C."/>
            <person name="Matos J."/>
            <person name="Miguel C.M."/>
            <person name="Oliveira M.M."/>
            <person name="Ricardo C.P."/>
            <person name="Goncalves S."/>
        </authorList>
    </citation>
    <scope>NUCLEOTIDE SEQUENCE [LARGE SCALE GENOMIC DNA]</scope>
    <source>
        <strain evidence="3">cv. HL8</strain>
    </source>
</reference>
<comment type="caution">
    <text evidence="2">The sequence shown here is derived from an EMBL/GenBank/DDBJ whole genome shotgun (WGS) entry which is preliminary data.</text>
</comment>
<evidence type="ECO:0008006" key="4">
    <source>
        <dbReference type="Google" id="ProtNLM"/>
    </source>
</evidence>
<dbReference type="AlphaFoldDB" id="A0AAW0JCF0"/>
<protein>
    <recommendedName>
        <fullName evidence="4">Transmembrane protein</fullName>
    </recommendedName>
</protein>
<keyword evidence="1" id="KW-0812">Transmembrane</keyword>
<keyword evidence="1" id="KW-1133">Transmembrane helix</keyword>
<organism evidence="2 3">
    <name type="scientific">Quercus suber</name>
    <name type="common">Cork oak</name>
    <dbReference type="NCBI Taxonomy" id="58331"/>
    <lineage>
        <taxon>Eukaryota</taxon>
        <taxon>Viridiplantae</taxon>
        <taxon>Streptophyta</taxon>
        <taxon>Embryophyta</taxon>
        <taxon>Tracheophyta</taxon>
        <taxon>Spermatophyta</taxon>
        <taxon>Magnoliopsida</taxon>
        <taxon>eudicotyledons</taxon>
        <taxon>Gunneridae</taxon>
        <taxon>Pentapetalae</taxon>
        <taxon>rosids</taxon>
        <taxon>fabids</taxon>
        <taxon>Fagales</taxon>
        <taxon>Fagaceae</taxon>
        <taxon>Quercus</taxon>
    </lineage>
</organism>
<proteinExistence type="predicted"/>
<accession>A0AAW0JCF0</accession>
<dbReference type="Proteomes" id="UP000237347">
    <property type="component" value="Unassembled WGS sequence"/>
</dbReference>
<evidence type="ECO:0000313" key="2">
    <source>
        <dbReference type="EMBL" id="KAK7824475.1"/>
    </source>
</evidence>
<gene>
    <name evidence="2" type="ORF">CFP56_034326</name>
</gene>
<name>A0AAW0JCF0_QUESU</name>
<evidence type="ECO:0000256" key="1">
    <source>
        <dbReference type="SAM" id="Phobius"/>
    </source>
</evidence>